<dbReference type="AlphaFoldDB" id="A0AB36TDJ7"/>
<proteinExistence type="predicted"/>
<gene>
    <name evidence="2" type="ORF">M972_11647</name>
</gene>
<reference evidence="2 3" key="1">
    <citation type="submission" date="2017-09" db="EMBL/GenBank/DDBJ databases">
        <title>Evaluation of Pacific Biosciences Sequencing Technology to Finishing C. thermocellum Genome Sequences.</title>
        <authorList>
            <person name="Brown S."/>
        </authorList>
    </citation>
    <scope>NUCLEOTIDE SEQUENCE [LARGE SCALE GENOMIC DNA]</scope>
    <source>
        <strain evidence="2 3">AD2</strain>
    </source>
</reference>
<evidence type="ECO:0000313" key="2">
    <source>
        <dbReference type="EMBL" id="PFH01899.1"/>
    </source>
</evidence>
<dbReference type="Pfam" id="PF07561">
    <property type="entry name" value="DUF1540"/>
    <property type="match status" value="1"/>
</dbReference>
<dbReference type="RefSeq" id="WP_003511538.1">
    <property type="nucleotide sequence ID" value="NZ_CP013828.1"/>
</dbReference>
<dbReference type="InterPro" id="IPR011437">
    <property type="entry name" value="DUF1540"/>
</dbReference>
<protein>
    <submittedName>
        <fullName evidence="2">Uncharacterized protein DUF1540</fullName>
    </submittedName>
</protein>
<sequence length="58" mass="6538">MKVQKMNHPNEGIKCVVNTCHYYMNGDYCAAEKVEIQPRNAMDSNQTDCATFVPNVEG</sequence>
<name>A0AB36TDJ7_ACETH</name>
<comment type="caution">
    <text evidence="2">The sequence shown here is derived from an EMBL/GenBank/DDBJ whole genome shotgun (WGS) entry which is preliminary data.</text>
</comment>
<evidence type="ECO:0000259" key="1">
    <source>
        <dbReference type="Pfam" id="PF07561"/>
    </source>
</evidence>
<feature type="domain" description="DUF1540" evidence="1">
    <location>
        <begin position="13"/>
        <end position="52"/>
    </location>
</feature>
<accession>A0AB36TDJ7</accession>
<dbReference type="GeneID" id="35804260"/>
<evidence type="ECO:0000313" key="3">
    <source>
        <dbReference type="Proteomes" id="UP000223596"/>
    </source>
</evidence>
<organism evidence="2 3">
    <name type="scientific">Acetivibrio thermocellus AD2</name>
    <dbReference type="NCBI Taxonomy" id="1138384"/>
    <lineage>
        <taxon>Bacteria</taxon>
        <taxon>Bacillati</taxon>
        <taxon>Bacillota</taxon>
        <taxon>Clostridia</taxon>
        <taxon>Eubacteriales</taxon>
        <taxon>Oscillospiraceae</taxon>
        <taxon>Acetivibrio</taxon>
    </lineage>
</organism>
<dbReference type="Proteomes" id="UP000223596">
    <property type="component" value="Unassembled WGS sequence"/>
</dbReference>
<dbReference type="EMBL" id="PDBW01000001">
    <property type="protein sequence ID" value="PFH01899.1"/>
    <property type="molecule type" value="Genomic_DNA"/>
</dbReference>